<dbReference type="Proteomes" id="UP000291591">
    <property type="component" value="Unassembled WGS sequence"/>
</dbReference>
<proteinExistence type="inferred from homology"/>
<evidence type="ECO:0000256" key="1">
    <source>
        <dbReference type="ARBA" id="ARBA00011046"/>
    </source>
</evidence>
<feature type="region of interest" description="Disordered" evidence="5">
    <location>
        <begin position="115"/>
        <end position="165"/>
    </location>
</feature>
<evidence type="ECO:0000256" key="2">
    <source>
        <dbReference type="ARBA" id="ARBA00023015"/>
    </source>
</evidence>
<evidence type="ECO:0000313" key="6">
    <source>
        <dbReference type="EMBL" id="RZT89198.1"/>
    </source>
</evidence>
<keyword evidence="3" id="KW-0238">DNA-binding</keyword>
<comment type="caution">
    <text evidence="6">The sequence shown here is derived from an EMBL/GenBank/DDBJ whole genome shotgun (WGS) entry which is preliminary data.</text>
</comment>
<name>A0A4Q7V630_PSEST</name>
<dbReference type="GO" id="GO:0003677">
    <property type="term" value="F:DNA binding"/>
    <property type="evidence" value="ECO:0007669"/>
    <property type="project" value="UniProtKB-KW"/>
</dbReference>
<comment type="similarity">
    <text evidence="1">Belongs to the BlaI transcriptional regulatory family.</text>
</comment>
<dbReference type="Gene3D" id="1.10.10.10">
    <property type="entry name" value="Winged helix-like DNA-binding domain superfamily/Winged helix DNA-binding domain"/>
    <property type="match status" value="1"/>
</dbReference>
<keyword evidence="2" id="KW-0805">Transcription regulation</keyword>
<evidence type="ECO:0000256" key="4">
    <source>
        <dbReference type="ARBA" id="ARBA00023163"/>
    </source>
</evidence>
<keyword evidence="7" id="KW-1185">Reference proteome</keyword>
<gene>
    <name evidence="6" type="ORF">EV383_6157</name>
</gene>
<sequence>MRGRLGELEATVMDVLWRSTAPCRVRDVRAELAPGRPLAYTTVMTVLDNLHRKGWVQRELDGRAYLYRPVASREEVTARALRDLLDSSEDAEAVLLHFVRSASERESELLRDALAATESSGRGTSIGTESSGRGTSIGTGSDPLPPAGADPSGYDQDPPAGGDAR</sequence>
<dbReference type="Pfam" id="PF03965">
    <property type="entry name" value="Penicillinase_R"/>
    <property type="match status" value="1"/>
</dbReference>
<organism evidence="6 7">
    <name type="scientific">Pseudonocardia sediminis</name>
    <dbReference type="NCBI Taxonomy" id="1397368"/>
    <lineage>
        <taxon>Bacteria</taxon>
        <taxon>Bacillati</taxon>
        <taxon>Actinomycetota</taxon>
        <taxon>Actinomycetes</taxon>
        <taxon>Pseudonocardiales</taxon>
        <taxon>Pseudonocardiaceae</taxon>
        <taxon>Pseudonocardia</taxon>
    </lineage>
</organism>
<accession>A0A4Q7V630</accession>
<protein>
    <submittedName>
        <fullName evidence="6">Putative transcriptional regulator</fullName>
    </submittedName>
</protein>
<dbReference type="InterPro" id="IPR005650">
    <property type="entry name" value="BlaI_family"/>
</dbReference>
<dbReference type="GO" id="GO:0045892">
    <property type="term" value="P:negative regulation of DNA-templated transcription"/>
    <property type="evidence" value="ECO:0007669"/>
    <property type="project" value="InterPro"/>
</dbReference>
<evidence type="ECO:0000256" key="5">
    <source>
        <dbReference type="SAM" id="MobiDB-lite"/>
    </source>
</evidence>
<dbReference type="EMBL" id="SHKL01000001">
    <property type="protein sequence ID" value="RZT89198.1"/>
    <property type="molecule type" value="Genomic_DNA"/>
</dbReference>
<feature type="compositionally biased region" description="Low complexity" evidence="5">
    <location>
        <begin position="117"/>
        <end position="141"/>
    </location>
</feature>
<dbReference type="InterPro" id="IPR036390">
    <property type="entry name" value="WH_DNA-bd_sf"/>
</dbReference>
<evidence type="ECO:0000313" key="7">
    <source>
        <dbReference type="Proteomes" id="UP000291591"/>
    </source>
</evidence>
<dbReference type="InterPro" id="IPR036388">
    <property type="entry name" value="WH-like_DNA-bd_sf"/>
</dbReference>
<dbReference type="SUPFAM" id="SSF46785">
    <property type="entry name" value="Winged helix' DNA-binding domain"/>
    <property type="match status" value="1"/>
</dbReference>
<dbReference type="Gene3D" id="6.10.140.850">
    <property type="match status" value="1"/>
</dbReference>
<dbReference type="OrthoDB" id="9813987at2"/>
<dbReference type="AlphaFoldDB" id="A0A4Q7V630"/>
<reference evidence="6 7" key="1">
    <citation type="submission" date="2019-02" db="EMBL/GenBank/DDBJ databases">
        <title>Sequencing the genomes of 1000 actinobacteria strains.</title>
        <authorList>
            <person name="Klenk H.-P."/>
        </authorList>
    </citation>
    <scope>NUCLEOTIDE SEQUENCE [LARGE SCALE GENOMIC DNA]</scope>
    <source>
        <strain evidence="6 7">DSM 45779</strain>
    </source>
</reference>
<evidence type="ECO:0000256" key="3">
    <source>
        <dbReference type="ARBA" id="ARBA00023125"/>
    </source>
</evidence>
<keyword evidence="4" id="KW-0804">Transcription</keyword>